<dbReference type="OrthoDB" id="9807498at2"/>
<accession>A0A3E3I9K1</accession>
<organism evidence="2 3">
    <name type="scientific">Eisenbergiella massiliensis</name>
    <dbReference type="NCBI Taxonomy" id="1720294"/>
    <lineage>
        <taxon>Bacteria</taxon>
        <taxon>Bacillati</taxon>
        <taxon>Bacillota</taxon>
        <taxon>Clostridia</taxon>
        <taxon>Lachnospirales</taxon>
        <taxon>Lachnospiraceae</taxon>
        <taxon>Eisenbergiella</taxon>
    </lineage>
</organism>
<dbReference type="EMBL" id="QVLU01000044">
    <property type="protein sequence ID" value="RGE63758.1"/>
    <property type="molecule type" value="Genomic_DNA"/>
</dbReference>
<gene>
    <name evidence="2" type="ORF">DWY69_28095</name>
</gene>
<evidence type="ECO:0000313" key="2">
    <source>
        <dbReference type="EMBL" id="RGE63758.1"/>
    </source>
</evidence>
<evidence type="ECO:0000259" key="1">
    <source>
        <dbReference type="Pfam" id="PF12392"/>
    </source>
</evidence>
<dbReference type="Pfam" id="PF01136">
    <property type="entry name" value="Peptidase_U32"/>
    <property type="match status" value="1"/>
</dbReference>
<dbReference type="AlphaFoldDB" id="A0A3E3I9K1"/>
<name>A0A3E3I9K1_9FIRM</name>
<dbReference type="InterPro" id="IPR051454">
    <property type="entry name" value="RNA/ubiquinone_mod_enzymes"/>
</dbReference>
<dbReference type="PANTHER" id="PTHR30217">
    <property type="entry name" value="PEPTIDASE U32 FAMILY"/>
    <property type="match status" value="1"/>
</dbReference>
<sequence length="777" mass="85521">MDIMKKPELLAPAGDYTCFQAALKAGADAVYIGGQRFGARAYAGNFSDAEVVDALKEAHFYGKRLYLTVNTLLKQNEIGELEDFIGPFYEAGLDGVIVQDIGALSLLGTLFPGLELHASTQMTVTDVRGAEFLKQLGVCRVVPARELTLGEIEALCQESGMEVEAFIHGAMCYCYSGQCLFSSLLGGRSGNRGRCAQPCRQPYRILPGQNGQECYPLSLKDMCTIEFIPELIKAGIDSFKIEGRMKKPEYVAGVTSVYRRRIDACLDSPDGAGKVSASDMHILSSLYIRSEISGGYYHRHNGREMITLDQPGYAGCDEAVLQNIRSGILEPELTVPVILEASLHPGRPLRLKAALAGKDIPAAVSVEGQEVQTASKRPLSREDVEKQLRRTGGSGFRAEDIRLDMADNAFLPVKALNEARRQGLDLLKQKTAQENGPVRTANKCRTDAPATAKGIPFCAAAVSENTQKGSGIPHGPLSVHASVKTISQAYSCLKEGADRLYLPHTFLRGDWEAALKDMKNEFPGAELYLSLPVILRKQDEARLERLSAALGTGLFDGVQAASLSGRQWLYEKDWKGGVALDHRLYLWNRETYGFWADKMDTYCAPLELNRKGIYALPKKGQEILVYGRIPMMVTANCIRKTAGSCLKETESRRGKTTAGTSCEVLHSDKALKQADMQEYRLLDRYQAEFPVETDCAYCYNIIYNSVSLSLHAYLGEIAESGAEAVRLDFLEESGAQTAERMSIFHRLCITRSAEAAELINRQVNWKFTTGHFKKGAE</sequence>
<dbReference type="InterPro" id="IPR020988">
    <property type="entry name" value="Pept_U32_collagenase"/>
</dbReference>
<dbReference type="Proteomes" id="UP000261166">
    <property type="component" value="Unassembled WGS sequence"/>
</dbReference>
<proteinExistence type="predicted"/>
<dbReference type="InterPro" id="IPR001539">
    <property type="entry name" value="Peptidase_U32"/>
</dbReference>
<feature type="domain" description="Peptidase U32 collagenase" evidence="1">
    <location>
        <begin position="326"/>
        <end position="430"/>
    </location>
</feature>
<comment type="caution">
    <text evidence="2">The sequence shown here is derived from an EMBL/GenBank/DDBJ whole genome shotgun (WGS) entry which is preliminary data.</text>
</comment>
<reference evidence="2 3" key="1">
    <citation type="submission" date="2018-08" db="EMBL/GenBank/DDBJ databases">
        <title>A genome reference for cultivated species of the human gut microbiota.</title>
        <authorList>
            <person name="Zou Y."/>
            <person name="Xue W."/>
            <person name="Luo G."/>
        </authorList>
    </citation>
    <scope>NUCLEOTIDE SEQUENCE [LARGE SCALE GENOMIC DNA]</scope>
    <source>
        <strain evidence="2 3">AF26-4BH</strain>
    </source>
</reference>
<dbReference type="Pfam" id="PF12392">
    <property type="entry name" value="DUF3656"/>
    <property type="match status" value="1"/>
</dbReference>
<evidence type="ECO:0000313" key="3">
    <source>
        <dbReference type="Proteomes" id="UP000261166"/>
    </source>
</evidence>
<dbReference type="PANTHER" id="PTHR30217:SF10">
    <property type="entry name" value="23S RRNA 5-HYDROXYCYTIDINE C2501 SYNTHASE"/>
    <property type="match status" value="1"/>
</dbReference>
<protein>
    <submittedName>
        <fullName evidence="2">U32 family peptidase</fullName>
    </submittedName>
</protein>